<dbReference type="Proteomes" id="UP000036987">
    <property type="component" value="Unassembled WGS sequence"/>
</dbReference>
<evidence type="ECO:0000313" key="1">
    <source>
        <dbReference type="EMBL" id="KMZ71369.1"/>
    </source>
</evidence>
<accession>A0A0K9PQX5</accession>
<keyword evidence="2" id="KW-1185">Reference proteome</keyword>
<proteinExistence type="predicted"/>
<gene>
    <name evidence="1" type="ORF">ZOSMA_181G00040</name>
</gene>
<comment type="caution">
    <text evidence="1">The sequence shown here is derived from an EMBL/GenBank/DDBJ whole genome shotgun (WGS) entry which is preliminary data.</text>
</comment>
<reference evidence="2" key="1">
    <citation type="journal article" date="2016" name="Nature">
        <title>The genome of the seagrass Zostera marina reveals angiosperm adaptation to the sea.</title>
        <authorList>
            <person name="Olsen J.L."/>
            <person name="Rouze P."/>
            <person name="Verhelst B."/>
            <person name="Lin Y.-C."/>
            <person name="Bayer T."/>
            <person name="Collen J."/>
            <person name="Dattolo E."/>
            <person name="De Paoli E."/>
            <person name="Dittami S."/>
            <person name="Maumus F."/>
            <person name="Michel G."/>
            <person name="Kersting A."/>
            <person name="Lauritano C."/>
            <person name="Lohaus R."/>
            <person name="Toepel M."/>
            <person name="Tonon T."/>
            <person name="Vanneste K."/>
            <person name="Amirebrahimi M."/>
            <person name="Brakel J."/>
            <person name="Bostroem C."/>
            <person name="Chovatia M."/>
            <person name="Grimwood J."/>
            <person name="Jenkins J.W."/>
            <person name="Jueterbock A."/>
            <person name="Mraz A."/>
            <person name="Stam W.T."/>
            <person name="Tice H."/>
            <person name="Bornberg-Bauer E."/>
            <person name="Green P.J."/>
            <person name="Pearson G.A."/>
            <person name="Procaccini G."/>
            <person name="Duarte C.M."/>
            <person name="Schmutz J."/>
            <person name="Reusch T.B.H."/>
            <person name="Van de Peer Y."/>
        </authorList>
    </citation>
    <scope>NUCLEOTIDE SEQUENCE [LARGE SCALE GENOMIC DNA]</scope>
    <source>
        <strain evidence="2">cv. Finnish</strain>
    </source>
</reference>
<organism evidence="1 2">
    <name type="scientific">Zostera marina</name>
    <name type="common">Eelgrass</name>
    <dbReference type="NCBI Taxonomy" id="29655"/>
    <lineage>
        <taxon>Eukaryota</taxon>
        <taxon>Viridiplantae</taxon>
        <taxon>Streptophyta</taxon>
        <taxon>Embryophyta</taxon>
        <taxon>Tracheophyta</taxon>
        <taxon>Spermatophyta</taxon>
        <taxon>Magnoliopsida</taxon>
        <taxon>Liliopsida</taxon>
        <taxon>Zosteraceae</taxon>
        <taxon>Zostera</taxon>
    </lineage>
</organism>
<name>A0A0K9PQX5_ZOSMR</name>
<dbReference type="EMBL" id="LFYR01000676">
    <property type="protein sequence ID" value="KMZ71369.1"/>
    <property type="molecule type" value="Genomic_DNA"/>
</dbReference>
<evidence type="ECO:0000313" key="2">
    <source>
        <dbReference type="Proteomes" id="UP000036987"/>
    </source>
</evidence>
<dbReference type="AlphaFoldDB" id="A0A0K9PQX5"/>
<protein>
    <submittedName>
        <fullName evidence="1">Uncharacterized protein</fullName>
    </submittedName>
</protein>
<sequence>MDSDGDWSNLLSFLVIHSGNPPRYNISDPAPLSSFFDMARELLTSCEICRTPFKMEQRRELSENPSRQVPWLVMPALRMVCRS</sequence>